<accession>A0A1V4EUX6</accession>
<evidence type="ECO:0000313" key="3">
    <source>
        <dbReference type="EMBL" id="OPG16652.1"/>
    </source>
</evidence>
<dbReference type="EMBL" id="MWPS01000016">
    <property type="protein sequence ID" value="OPG16652.1"/>
    <property type="molecule type" value="Genomic_DNA"/>
</dbReference>
<keyword evidence="4" id="KW-1185">Reference proteome</keyword>
<feature type="domain" description="TadE-like" evidence="2">
    <location>
        <begin position="49"/>
        <end position="91"/>
    </location>
</feature>
<organism evidence="3 4">
    <name type="scientific">Ferroacidibacillus organovorans</name>
    <dbReference type="NCBI Taxonomy" id="1765683"/>
    <lineage>
        <taxon>Bacteria</taxon>
        <taxon>Bacillati</taxon>
        <taxon>Bacillota</taxon>
        <taxon>Bacilli</taxon>
        <taxon>Bacillales</taxon>
        <taxon>Alicyclobacillaceae</taxon>
        <taxon>Ferroacidibacillus</taxon>
    </lineage>
</organism>
<reference evidence="3 4" key="1">
    <citation type="submission" date="2017-02" db="EMBL/GenBank/DDBJ databases">
        <title>Draft genome of Acidibacillus ferrooxidans Huett2.</title>
        <authorList>
            <person name="Schopf S."/>
        </authorList>
    </citation>
    <scope>NUCLEOTIDE SEQUENCE [LARGE SCALE GENOMIC DNA]</scope>
    <source>
        <strain evidence="3 4">Huett2</strain>
    </source>
</reference>
<evidence type="ECO:0000259" key="2">
    <source>
        <dbReference type="Pfam" id="PF07811"/>
    </source>
</evidence>
<name>A0A1V4EUX6_9BACL</name>
<dbReference type="Pfam" id="PF07811">
    <property type="entry name" value="TadE"/>
    <property type="match status" value="1"/>
</dbReference>
<protein>
    <recommendedName>
        <fullName evidence="2">TadE-like domain-containing protein</fullName>
    </recommendedName>
</protein>
<gene>
    <name evidence="3" type="ORF">B2M26_05825</name>
</gene>
<keyword evidence="1" id="KW-0472">Membrane</keyword>
<evidence type="ECO:0000313" key="4">
    <source>
        <dbReference type="Proteomes" id="UP000190229"/>
    </source>
</evidence>
<sequence length="168" mass="18403">MGESDCNRPAFARIVRAKQTFDSLCVRHHGRCSLVVRNGFHTLIRSEKGQALVEFALVIPLFLLLLFGVFDFGRIMWNELTISAASRDAARYASLGATDTQIDAVVVSDCPFLIPSQLAISVSPASGERIPGNPVTVTVSYPVAIDPFLFTFLPAKINLTAQTTMRME</sequence>
<keyword evidence="1" id="KW-0812">Transmembrane</keyword>
<dbReference type="InterPro" id="IPR012495">
    <property type="entry name" value="TadE-like_dom"/>
</dbReference>
<evidence type="ECO:0000256" key="1">
    <source>
        <dbReference type="SAM" id="Phobius"/>
    </source>
</evidence>
<keyword evidence="1" id="KW-1133">Transmembrane helix</keyword>
<dbReference type="Proteomes" id="UP000190229">
    <property type="component" value="Unassembled WGS sequence"/>
</dbReference>
<proteinExistence type="predicted"/>
<dbReference type="AlphaFoldDB" id="A0A1V4EUX6"/>
<feature type="transmembrane region" description="Helical" evidence="1">
    <location>
        <begin position="51"/>
        <end position="70"/>
    </location>
</feature>
<comment type="caution">
    <text evidence="3">The sequence shown here is derived from an EMBL/GenBank/DDBJ whole genome shotgun (WGS) entry which is preliminary data.</text>
</comment>